<reference evidence="1" key="1">
    <citation type="submission" date="2020-11" db="EMBL/GenBank/DDBJ databases">
        <authorList>
            <consortium name="DOE Joint Genome Institute"/>
            <person name="Ahrendt S."/>
            <person name="Riley R."/>
            <person name="Andreopoulos W."/>
            <person name="Labutti K."/>
            <person name="Pangilinan J."/>
            <person name="Ruiz-Duenas F.J."/>
            <person name="Barrasa J.M."/>
            <person name="Sanchez-Garcia M."/>
            <person name="Camarero S."/>
            <person name="Miyauchi S."/>
            <person name="Serrano A."/>
            <person name="Linde D."/>
            <person name="Babiker R."/>
            <person name="Drula E."/>
            <person name="Ayuso-Fernandez I."/>
            <person name="Pacheco R."/>
            <person name="Padilla G."/>
            <person name="Ferreira P."/>
            <person name="Barriuso J."/>
            <person name="Kellner H."/>
            <person name="Castanera R."/>
            <person name="Alfaro M."/>
            <person name="Ramirez L."/>
            <person name="Pisabarro A.G."/>
            <person name="Kuo A."/>
            <person name="Tritt A."/>
            <person name="Lipzen A."/>
            <person name="He G."/>
            <person name="Yan M."/>
            <person name="Ng V."/>
            <person name="Cullen D."/>
            <person name="Martin F."/>
            <person name="Rosso M.-N."/>
            <person name="Henrissat B."/>
            <person name="Hibbett D."/>
            <person name="Martinez A.T."/>
            <person name="Grigoriev I.V."/>
        </authorList>
    </citation>
    <scope>NUCLEOTIDE SEQUENCE</scope>
    <source>
        <strain evidence="1">CIRM-BRFM 674</strain>
    </source>
</reference>
<comment type="caution">
    <text evidence="1">The sequence shown here is derived from an EMBL/GenBank/DDBJ whole genome shotgun (WGS) entry which is preliminary data.</text>
</comment>
<name>A0A9P6CNB2_9AGAR</name>
<evidence type="ECO:0008006" key="3">
    <source>
        <dbReference type="Google" id="ProtNLM"/>
    </source>
</evidence>
<dbReference type="AlphaFoldDB" id="A0A9P6CNB2"/>
<accession>A0A9P6CNB2</accession>
<sequence length="284" mass="32327">MPFHCENPDFKVRSITDGTVFHVKRAALQGSEVFRDMFALCEPGTGEESNELELQDKSGELETLLRILHDPPFPPMKLELSPEEKLFRVTRYDPTTVIPLPLLISVFFRLADKYMLADSVTDVLKIHLVANAPAQALEVYSFASLHGMEWEASRASQYVLPMASYHFEEIKIIPDVVAYHKLVRLQDFRVKALRDLLLGEDIFPHGYGECTSHREETAAGWDRQRKALVGRIESVTDVAGEMEAFTETLQDCKVCYKACIAAVEMLSYKCNRLPKRLDQLPDVY</sequence>
<evidence type="ECO:0000313" key="2">
    <source>
        <dbReference type="Proteomes" id="UP000807469"/>
    </source>
</evidence>
<evidence type="ECO:0000313" key="1">
    <source>
        <dbReference type="EMBL" id="KAF9473316.1"/>
    </source>
</evidence>
<dbReference type="EMBL" id="MU155453">
    <property type="protein sequence ID" value="KAF9473316.1"/>
    <property type="molecule type" value="Genomic_DNA"/>
</dbReference>
<dbReference type="Proteomes" id="UP000807469">
    <property type="component" value="Unassembled WGS sequence"/>
</dbReference>
<dbReference type="InterPro" id="IPR011333">
    <property type="entry name" value="SKP1/BTB/POZ_sf"/>
</dbReference>
<gene>
    <name evidence="1" type="ORF">BDN70DRAFT_908901</name>
</gene>
<protein>
    <recommendedName>
        <fullName evidence="3">BTB domain-containing protein</fullName>
    </recommendedName>
</protein>
<dbReference type="Gene3D" id="3.30.710.10">
    <property type="entry name" value="Potassium Channel Kv1.1, Chain A"/>
    <property type="match status" value="1"/>
</dbReference>
<keyword evidence="2" id="KW-1185">Reference proteome</keyword>
<organism evidence="1 2">
    <name type="scientific">Pholiota conissans</name>
    <dbReference type="NCBI Taxonomy" id="109636"/>
    <lineage>
        <taxon>Eukaryota</taxon>
        <taxon>Fungi</taxon>
        <taxon>Dikarya</taxon>
        <taxon>Basidiomycota</taxon>
        <taxon>Agaricomycotina</taxon>
        <taxon>Agaricomycetes</taxon>
        <taxon>Agaricomycetidae</taxon>
        <taxon>Agaricales</taxon>
        <taxon>Agaricineae</taxon>
        <taxon>Strophariaceae</taxon>
        <taxon>Pholiota</taxon>
    </lineage>
</organism>
<dbReference type="OrthoDB" id="3335429at2759"/>
<proteinExistence type="predicted"/>